<dbReference type="PRINTS" id="PR00237">
    <property type="entry name" value="GPCRRHODOPSN"/>
</dbReference>
<feature type="transmembrane region" description="Helical" evidence="10">
    <location>
        <begin position="283"/>
        <end position="302"/>
    </location>
</feature>
<feature type="transmembrane region" description="Helical" evidence="10">
    <location>
        <begin position="189"/>
        <end position="211"/>
    </location>
</feature>
<feature type="transmembrane region" description="Helical" evidence="10">
    <location>
        <begin position="25"/>
        <end position="52"/>
    </location>
</feature>
<feature type="domain" description="G-protein coupled receptors family 1 profile" evidence="11">
    <location>
        <begin position="41"/>
        <end position="299"/>
    </location>
</feature>
<evidence type="ECO:0000256" key="10">
    <source>
        <dbReference type="SAM" id="Phobius"/>
    </source>
</evidence>
<evidence type="ECO:0000256" key="4">
    <source>
        <dbReference type="ARBA" id="ARBA00022989"/>
    </source>
</evidence>
<keyword evidence="8 9" id="KW-0807">Transducer</keyword>
<protein>
    <recommendedName>
        <fullName evidence="11">G-protein coupled receptors family 1 profile domain-containing protein</fullName>
    </recommendedName>
</protein>
<keyword evidence="4 10" id="KW-1133">Transmembrane helix</keyword>
<comment type="subcellular location">
    <subcellularLocation>
        <location evidence="1">Membrane</location>
        <topology evidence="1">Multi-pass membrane protein</topology>
    </subcellularLocation>
</comment>
<dbReference type="SUPFAM" id="SSF81321">
    <property type="entry name" value="Family A G protein-coupled receptor-like"/>
    <property type="match status" value="1"/>
</dbReference>
<gene>
    <name evidence="12" type="ORF">RDWZM_007409</name>
</gene>
<dbReference type="PROSITE" id="PS00237">
    <property type="entry name" value="G_PROTEIN_RECEP_F1_1"/>
    <property type="match status" value="1"/>
</dbReference>
<dbReference type="InterPro" id="IPR000276">
    <property type="entry name" value="GPCR_Rhodpsn"/>
</dbReference>
<evidence type="ECO:0000313" key="13">
    <source>
        <dbReference type="Proteomes" id="UP001142055"/>
    </source>
</evidence>
<evidence type="ECO:0000313" key="12">
    <source>
        <dbReference type="EMBL" id="KAJ6216252.1"/>
    </source>
</evidence>
<evidence type="ECO:0000256" key="5">
    <source>
        <dbReference type="ARBA" id="ARBA00023040"/>
    </source>
</evidence>
<dbReference type="PROSITE" id="PS50262">
    <property type="entry name" value="G_PROTEIN_RECEP_F1_2"/>
    <property type="match status" value="1"/>
</dbReference>
<keyword evidence="5 9" id="KW-0297">G-protein coupled receptor</keyword>
<keyword evidence="6 10" id="KW-0472">Membrane</keyword>
<dbReference type="GO" id="GO:0005886">
    <property type="term" value="C:plasma membrane"/>
    <property type="evidence" value="ECO:0007669"/>
    <property type="project" value="TreeGrafter"/>
</dbReference>
<feature type="transmembrane region" description="Helical" evidence="10">
    <location>
        <begin position="102"/>
        <end position="123"/>
    </location>
</feature>
<dbReference type="Pfam" id="PF00001">
    <property type="entry name" value="7tm_1"/>
    <property type="match status" value="1"/>
</dbReference>
<reference evidence="12" key="1">
    <citation type="submission" date="2022-12" db="EMBL/GenBank/DDBJ databases">
        <title>Genome assemblies of Blomia tropicalis.</title>
        <authorList>
            <person name="Cui Y."/>
        </authorList>
    </citation>
    <scope>NUCLEOTIDE SEQUENCE</scope>
    <source>
        <tissue evidence="12">Adult mites</tissue>
    </source>
</reference>
<feature type="transmembrane region" description="Helical" evidence="10">
    <location>
        <begin position="59"/>
        <end position="82"/>
    </location>
</feature>
<evidence type="ECO:0000256" key="1">
    <source>
        <dbReference type="ARBA" id="ARBA00004141"/>
    </source>
</evidence>
<proteinExistence type="inferred from homology"/>
<organism evidence="12 13">
    <name type="scientific">Blomia tropicalis</name>
    <name type="common">Mite</name>
    <dbReference type="NCBI Taxonomy" id="40697"/>
    <lineage>
        <taxon>Eukaryota</taxon>
        <taxon>Metazoa</taxon>
        <taxon>Ecdysozoa</taxon>
        <taxon>Arthropoda</taxon>
        <taxon>Chelicerata</taxon>
        <taxon>Arachnida</taxon>
        <taxon>Acari</taxon>
        <taxon>Acariformes</taxon>
        <taxon>Sarcoptiformes</taxon>
        <taxon>Astigmata</taxon>
        <taxon>Glycyphagoidea</taxon>
        <taxon>Echimyopodidae</taxon>
        <taxon>Blomia</taxon>
    </lineage>
</organism>
<keyword evidence="7 9" id="KW-0675">Receptor</keyword>
<dbReference type="InterPro" id="IPR017452">
    <property type="entry name" value="GPCR_Rhodpsn_7TM"/>
</dbReference>
<comment type="caution">
    <text evidence="12">The sequence shown here is derived from an EMBL/GenBank/DDBJ whole genome shotgun (WGS) entry which is preliminary data.</text>
</comment>
<evidence type="ECO:0000256" key="6">
    <source>
        <dbReference type="ARBA" id="ARBA00023136"/>
    </source>
</evidence>
<evidence type="ECO:0000256" key="8">
    <source>
        <dbReference type="ARBA" id="ARBA00023224"/>
    </source>
</evidence>
<accession>A0A9Q0M1M9</accession>
<evidence type="ECO:0000256" key="7">
    <source>
        <dbReference type="ARBA" id="ARBA00023170"/>
    </source>
</evidence>
<dbReference type="Proteomes" id="UP001142055">
    <property type="component" value="Chromosome 3"/>
</dbReference>
<name>A0A9Q0M1M9_BLOTA</name>
<evidence type="ECO:0000256" key="9">
    <source>
        <dbReference type="RuleBase" id="RU000688"/>
    </source>
</evidence>
<comment type="similarity">
    <text evidence="2 9">Belongs to the G-protein coupled receptor 1 family.</text>
</comment>
<evidence type="ECO:0000256" key="3">
    <source>
        <dbReference type="ARBA" id="ARBA00022692"/>
    </source>
</evidence>
<dbReference type="PANTHER" id="PTHR45695">
    <property type="entry name" value="LEUCOKININ RECEPTOR-RELATED"/>
    <property type="match status" value="1"/>
</dbReference>
<evidence type="ECO:0000259" key="11">
    <source>
        <dbReference type="PROSITE" id="PS50262"/>
    </source>
</evidence>
<dbReference type="EMBL" id="JAPWDV010000003">
    <property type="protein sequence ID" value="KAJ6216252.1"/>
    <property type="molecule type" value="Genomic_DNA"/>
</dbReference>
<dbReference type="Gene3D" id="1.20.1070.10">
    <property type="entry name" value="Rhodopsin 7-helix transmembrane proteins"/>
    <property type="match status" value="1"/>
</dbReference>
<dbReference type="AlphaFoldDB" id="A0A9Q0M1M9"/>
<sequence>MEDVHYIYCHTPEKYDDKRDFYNDLIIFALYLLTVLSSLYGNIAVCYVSFVLRPHSTTYLLIGNMAVSDLLSAVVIPLQWFFCSTDMLNINERPCGTFKSLQVVSYFISTFTMALIAIDRYLILRNPLARRVKPFPSIIIIWLSSLILNIPTLFVMRVSEFFTPTRMFYCRIVFKMNPTTSALVRKYRVSFLVITQYFIPLLIATTFYSLCIKIILSRQRIGECTTEQERRFFNSKLRTIKMLFLSLIAFIIGWLPVHLMHLVDFYIYPLMPKQCNSSFTYNFFYWLAISSIIYNPLIYCWFDQKFRSIAMLSLCRKMGERKPKPNITKSFKMIPIRGRDKSSSLITSTTE</sequence>
<keyword evidence="3 9" id="KW-0812">Transmembrane</keyword>
<feature type="transmembrane region" description="Helical" evidence="10">
    <location>
        <begin position="240"/>
        <end position="263"/>
    </location>
</feature>
<feature type="transmembrane region" description="Helical" evidence="10">
    <location>
        <begin position="135"/>
        <end position="156"/>
    </location>
</feature>
<dbReference type="OMA" id="TIWICAL"/>
<evidence type="ECO:0000256" key="2">
    <source>
        <dbReference type="ARBA" id="ARBA00010663"/>
    </source>
</evidence>
<dbReference type="GO" id="GO:0004930">
    <property type="term" value="F:G protein-coupled receptor activity"/>
    <property type="evidence" value="ECO:0007669"/>
    <property type="project" value="UniProtKB-KW"/>
</dbReference>
<keyword evidence="13" id="KW-1185">Reference proteome</keyword>
<dbReference type="PANTHER" id="PTHR45695:SF22">
    <property type="entry name" value="G-PROTEIN COUPLED RECEPTORS FAMILY 1 PROFILE DOMAIN-CONTAINING PROTEIN"/>
    <property type="match status" value="1"/>
</dbReference>